<organism evidence="2">
    <name type="scientific">marine sediment metagenome</name>
    <dbReference type="NCBI Taxonomy" id="412755"/>
    <lineage>
        <taxon>unclassified sequences</taxon>
        <taxon>metagenomes</taxon>
        <taxon>ecological metagenomes</taxon>
    </lineage>
</organism>
<accession>A0A0F9XV28</accession>
<comment type="caution">
    <text evidence="2">The sequence shown here is derived from an EMBL/GenBank/DDBJ whole genome shotgun (WGS) entry which is preliminary data.</text>
</comment>
<proteinExistence type="predicted"/>
<feature type="region of interest" description="Disordered" evidence="1">
    <location>
        <begin position="137"/>
        <end position="174"/>
    </location>
</feature>
<protein>
    <submittedName>
        <fullName evidence="2">Uncharacterized protein</fullName>
    </submittedName>
</protein>
<feature type="compositionally biased region" description="Basic and acidic residues" evidence="1">
    <location>
        <begin position="137"/>
        <end position="164"/>
    </location>
</feature>
<gene>
    <name evidence="2" type="ORF">LCGC14_0171180</name>
</gene>
<reference evidence="2" key="1">
    <citation type="journal article" date="2015" name="Nature">
        <title>Complex archaea that bridge the gap between prokaryotes and eukaryotes.</title>
        <authorList>
            <person name="Spang A."/>
            <person name="Saw J.H."/>
            <person name="Jorgensen S.L."/>
            <person name="Zaremba-Niedzwiedzka K."/>
            <person name="Martijn J."/>
            <person name="Lind A.E."/>
            <person name="van Eijk R."/>
            <person name="Schleper C."/>
            <person name="Guy L."/>
            <person name="Ettema T.J."/>
        </authorList>
    </citation>
    <scope>NUCLEOTIDE SEQUENCE</scope>
</reference>
<name>A0A0F9XV28_9ZZZZ</name>
<evidence type="ECO:0000313" key="2">
    <source>
        <dbReference type="EMBL" id="KKN96188.1"/>
    </source>
</evidence>
<dbReference type="AlphaFoldDB" id="A0A0F9XV28"/>
<sequence length="183" mass="20691">MKQVQVKAELVENEHEALNDFYNIYPKLFANKVLLALAERCLDEYPPTLANFETKQGEKARVVRSVVLRIDPEMFPKLWAFYKDLPFGSKTMVLVNVLNGYAQLAEADRSILEDAFWGSGNRPKPSPVESNVTALVKRQDQTRDAVLPDDRPVETKPAEAPPDKETEDVMGESDPLLDFVVQL</sequence>
<evidence type="ECO:0000256" key="1">
    <source>
        <dbReference type="SAM" id="MobiDB-lite"/>
    </source>
</evidence>
<dbReference type="EMBL" id="LAZR01000066">
    <property type="protein sequence ID" value="KKN96188.1"/>
    <property type="molecule type" value="Genomic_DNA"/>
</dbReference>